<evidence type="ECO:0000256" key="1">
    <source>
        <dbReference type="SAM" id="MobiDB-lite"/>
    </source>
</evidence>
<accession>A0A812KKE7</accession>
<feature type="compositionally biased region" description="Basic and acidic residues" evidence="1">
    <location>
        <begin position="189"/>
        <end position="206"/>
    </location>
</feature>
<feature type="signal peptide" evidence="2">
    <location>
        <begin position="1"/>
        <end position="28"/>
    </location>
</feature>
<evidence type="ECO:0000256" key="2">
    <source>
        <dbReference type="SAM" id="SignalP"/>
    </source>
</evidence>
<proteinExistence type="predicted"/>
<feature type="compositionally biased region" description="Low complexity" evidence="1">
    <location>
        <begin position="759"/>
        <end position="770"/>
    </location>
</feature>
<feature type="compositionally biased region" description="Basic and acidic residues" evidence="1">
    <location>
        <begin position="771"/>
        <end position="785"/>
    </location>
</feature>
<organism evidence="3 4">
    <name type="scientific">Symbiodinium necroappetens</name>
    <dbReference type="NCBI Taxonomy" id="1628268"/>
    <lineage>
        <taxon>Eukaryota</taxon>
        <taxon>Sar</taxon>
        <taxon>Alveolata</taxon>
        <taxon>Dinophyceae</taxon>
        <taxon>Suessiales</taxon>
        <taxon>Symbiodiniaceae</taxon>
        <taxon>Symbiodinium</taxon>
    </lineage>
</organism>
<feature type="region of interest" description="Disordered" evidence="1">
    <location>
        <begin position="157"/>
        <end position="254"/>
    </location>
</feature>
<evidence type="ECO:0000313" key="4">
    <source>
        <dbReference type="Proteomes" id="UP000601435"/>
    </source>
</evidence>
<gene>
    <name evidence="3" type="ORF">SNEC2469_LOCUS3592</name>
</gene>
<dbReference type="CDD" id="cd00257">
    <property type="entry name" value="beta-trefoil_FSCN-like"/>
    <property type="match status" value="1"/>
</dbReference>
<feature type="compositionally biased region" description="Acidic residues" evidence="1">
    <location>
        <begin position="232"/>
        <end position="243"/>
    </location>
</feature>
<feature type="compositionally biased region" description="Polar residues" evidence="1">
    <location>
        <begin position="749"/>
        <end position="758"/>
    </location>
</feature>
<feature type="region of interest" description="Disordered" evidence="1">
    <location>
        <begin position="733"/>
        <end position="785"/>
    </location>
</feature>
<feature type="non-terminal residue" evidence="3">
    <location>
        <position position="1"/>
    </location>
</feature>
<comment type="caution">
    <text evidence="3">The sequence shown here is derived from an EMBL/GenBank/DDBJ whole genome shotgun (WGS) entry which is preliminary data.</text>
</comment>
<feature type="region of interest" description="Disordered" evidence="1">
    <location>
        <begin position="497"/>
        <end position="548"/>
    </location>
</feature>
<protein>
    <submittedName>
        <fullName evidence="3">Uncharacterized protein</fullName>
    </submittedName>
</protein>
<sequence>MSSGHCRWTTAKPVAGLLILALGRLCCADCTGASCTATGASLLALKAETTAASLGDLEERGYPINMTVNGSNGTVDTQLEMIVGENAEQDMKEMNSIPNPENASSNGTHGMGELARNLEFLMLKIVQLETVVEMQQHEIQDLRSVIGEHFDLDHNDTTASLKQVDPQARTKKAQETLKKVMQKHNHQREKRDFSPEAHRQEQKEELNQAEAQQRRLLSKRDQEAKDTVLLEAEADDDMEEAEETERSSRRRGWPRRRRRLFKAVAKTVSDAGNAVADTASDVAAAANDGTGLVGDALGDAYEHASDQVTFVANTVIDSVEMAVDILVRGFSDWSAGCPDTRTPDMQINKDGLLVDWGRQKCWVRLMGQTCNLFDFNFGSVALHWPEPLKTVIGFGLKPIRSMFNLGADLVSCATSGTAVEVVKCLGFRLIQEVPPLNLLTRMSEMLTEFIEVFAQVATVVVRQVLEDGSSLVQQAAQSKFPGVGEAPVLHHAGKSLTIKTHSQHPKGRKADPRSKLPRDEKMSALQQDAKGKVRGDDDPEPAGSIAFGVSDQEGNYATRLISQWNGRETDTSSCLAFAPKHREGSNDQALKSDWQGNSDDAFIPLEPFGVPCDNDWMKDHWDKWQGYSFYVWEMAIEKCVTVTFSLGLQPALAFVGGMSFELMPAPLAELDTTVCWPDKQPGGVDLSVLRSEIRSGGIMLFSRTLRLQKRFGSGTDFVDSNIFGAHETWRNPLGTATGSHGVEDDRTVETMSRSSLLATNQTSQNSQSHQSPKEKPAQRQPPTKEELHWETDLEELYLAAGHYGKDLGIKKTSELRGEDVLKRMRELKAKKGLSTLQADAESGTDYHQLFSFKNPGPVSFEILGLLEDNSLELGMKIDFGPFESPEKRIPLLNIVDQFTLVLGVMPWVSPTSKLKAIASLRDFGKQDISTVLPEVPPPEVNPGSIIGLYNPHWSRWVRMGGEHGDVVDRSGSTAFDSMPSDWTWEKFAVVDAGDGLIALHCPKWNRFLSLNPEGGVYGSPNMPASQFPSDWTWQKFKVVYAGDGMIALHSPRHNRFVSMTDHSVQATNHRNEDSVQESWTWERFQVLRTRWLLQPGTVVGFHNAIHNCYISMGSDGSMHP</sequence>
<feature type="compositionally biased region" description="Basic and acidic residues" evidence="1">
    <location>
        <begin position="218"/>
        <end position="228"/>
    </location>
</feature>
<keyword evidence="2" id="KW-0732">Signal</keyword>
<dbReference type="OrthoDB" id="414416at2759"/>
<dbReference type="InterPro" id="IPR008999">
    <property type="entry name" value="Actin-crosslinking"/>
</dbReference>
<keyword evidence="4" id="KW-1185">Reference proteome</keyword>
<dbReference type="Proteomes" id="UP000601435">
    <property type="component" value="Unassembled WGS sequence"/>
</dbReference>
<dbReference type="Gene3D" id="2.80.10.50">
    <property type="match status" value="1"/>
</dbReference>
<dbReference type="SUPFAM" id="SSF50405">
    <property type="entry name" value="Actin-crosslinking proteins"/>
    <property type="match status" value="1"/>
</dbReference>
<dbReference type="AlphaFoldDB" id="A0A812KKE7"/>
<name>A0A812KKE7_9DINO</name>
<reference evidence="3" key="1">
    <citation type="submission" date="2021-02" db="EMBL/GenBank/DDBJ databases">
        <authorList>
            <person name="Dougan E. K."/>
            <person name="Rhodes N."/>
            <person name="Thang M."/>
            <person name="Chan C."/>
        </authorList>
    </citation>
    <scope>NUCLEOTIDE SEQUENCE</scope>
</reference>
<evidence type="ECO:0000313" key="3">
    <source>
        <dbReference type="EMBL" id="CAE7231364.1"/>
    </source>
</evidence>
<dbReference type="EMBL" id="CAJNJA010007977">
    <property type="protein sequence ID" value="CAE7231364.1"/>
    <property type="molecule type" value="Genomic_DNA"/>
</dbReference>
<feature type="chain" id="PRO_5032401578" evidence="2">
    <location>
        <begin position="29"/>
        <end position="1120"/>
    </location>
</feature>
<feature type="compositionally biased region" description="Basic and acidic residues" evidence="1">
    <location>
        <begin position="508"/>
        <end position="522"/>
    </location>
</feature>